<keyword evidence="2" id="KW-1133">Transmembrane helix</keyword>
<evidence type="ECO:0000256" key="1">
    <source>
        <dbReference type="ARBA" id="ARBA00010996"/>
    </source>
</evidence>
<keyword evidence="2" id="KW-0472">Membrane</keyword>
<evidence type="ECO:0008006" key="4">
    <source>
        <dbReference type="Google" id="ProtNLM"/>
    </source>
</evidence>
<dbReference type="InterPro" id="IPR036249">
    <property type="entry name" value="Thioredoxin-like_sf"/>
</dbReference>
<dbReference type="Gene3D" id="3.40.30.10">
    <property type="entry name" value="Glutaredoxin"/>
    <property type="match status" value="1"/>
</dbReference>
<dbReference type="Pfam" id="PF02630">
    <property type="entry name" value="SCO1-SenC"/>
    <property type="match status" value="1"/>
</dbReference>
<dbReference type="PANTHER" id="PTHR12151:SF25">
    <property type="entry name" value="LINALOOL DEHYDRATASE_ISOMERASE DOMAIN-CONTAINING PROTEIN"/>
    <property type="match status" value="1"/>
</dbReference>
<name>A0A382QNK4_9ZZZZ</name>
<reference evidence="3" key="1">
    <citation type="submission" date="2018-05" db="EMBL/GenBank/DDBJ databases">
        <authorList>
            <person name="Lanie J.A."/>
            <person name="Ng W.-L."/>
            <person name="Kazmierczak K.M."/>
            <person name="Andrzejewski T.M."/>
            <person name="Davidsen T.M."/>
            <person name="Wayne K.J."/>
            <person name="Tettelin H."/>
            <person name="Glass J.I."/>
            <person name="Rusch D."/>
            <person name="Podicherti R."/>
            <person name="Tsui H.-C.T."/>
            <person name="Winkler M.E."/>
        </authorList>
    </citation>
    <scope>NUCLEOTIDE SEQUENCE</scope>
</reference>
<proteinExistence type="inferred from homology"/>
<dbReference type="InterPro" id="IPR003782">
    <property type="entry name" value="SCO1/SenC"/>
</dbReference>
<evidence type="ECO:0000313" key="3">
    <source>
        <dbReference type="EMBL" id="SVC85911.1"/>
    </source>
</evidence>
<dbReference type="AlphaFoldDB" id="A0A382QNK4"/>
<sequence length="202" mass="21937">MTFSRIMMFIAAAVIAVAIGLTVNTLFLNQNGDSPRMSGIAAIGGPFELINHKGETVRDTDYRGSYLLVMFGFTNCPDVCPTELQLITEALGVLGPTAKKVQPLMITMDPERDTVEVLADYVSNFHPSIMALTGSVDQIKAVAGAYKAYFAKGAIDKDGEYFMDHSPFIYLMGPNGQYLHHFAPNTSSELMAARVQSAVSEN</sequence>
<dbReference type="EMBL" id="UINC01115120">
    <property type="protein sequence ID" value="SVC85911.1"/>
    <property type="molecule type" value="Genomic_DNA"/>
</dbReference>
<accession>A0A382QNK4</accession>
<dbReference type="CDD" id="cd02968">
    <property type="entry name" value="SCO"/>
    <property type="match status" value="1"/>
</dbReference>
<evidence type="ECO:0000256" key="2">
    <source>
        <dbReference type="SAM" id="Phobius"/>
    </source>
</evidence>
<protein>
    <recommendedName>
        <fullName evidence="4">Thioredoxin domain-containing protein</fullName>
    </recommendedName>
</protein>
<dbReference type="SUPFAM" id="SSF52833">
    <property type="entry name" value="Thioredoxin-like"/>
    <property type="match status" value="1"/>
</dbReference>
<gene>
    <name evidence="3" type="ORF">METZ01_LOCUS338765</name>
</gene>
<organism evidence="3">
    <name type="scientific">marine metagenome</name>
    <dbReference type="NCBI Taxonomy" id="408172"/>
    <lineage>
        <taxon>unclassified sequences</taxon>
        <taxon>metagenomes</taxon>
        <taxon>ecological metagenomes</taxon>
    </lineage>
</organism>
<dbReference type="FunFam" id="3.40.30.10:FF:000013">
    <property type="entry name" value="Blast:Protein SCO1 homolog, mitochondrial"/>
    <property type="match status" value="1"/>
</dbReference>
<dbReference type="PANTHER" id="PTHR12151">
    <property type="entry name" value="ELECTRON TRANSPORT PROTIN SCO1/SENC FAMILY MEMBER"/>
    <property type="match status" value="1"/>
</dbReference>
<comment type="similarity">
    <text evidence="1">Belongs to the SCO1/2 family.</text>
</comment>
<keyword evidence="2" id="KW-0812">Transmembrane</keyword>
<feature type="transmembrane region" description="Helical" evidence="2">
    <location>
        <begin position="6"/>
        <end position="28"/>
    </location>
</feature>